<gene>
    <name evidence="8" type="ORF">AAA083_11780</name>
</gene>
<dbReference type="Pfam" id="PF02518">
    <property type="entry name" value="HATPase_c"/>
    <property type="match status" value="1"/>
</dbReference>
<reference evidence="8 9" key="1">
    <citation type="submission" date="2024-04" db="EMBL/GenBank/DDBJ databases">
        <title>Human intestinal bacterial collection.</title>
        <authorList>
            <person name="Pauvert C."/>
            <person name="Hitch T.C.A."/>
            <person name="Clavel T."/>
        </authorList>
    </citation>
    <scope>NUCLEOTIDE SEQUENCE [LARGE SCALE GENOMIC DNA]</scope>
    <source>
        <strain evidence="8 9">CLA-KB-H42</strain>
    </source>
</reference>
<evidence type="ECO:0000259" key="7">
    <source>
        <dbReference type="PROSITE" id="PS50109"/>
    </source>
</evidence>
<accession>A0ABV1JF01</accession>
<dbReference type="Proteomes" id="UP001487305">
    <property type="component" value="Unassembled WGS sequence"/>
</dbReference>
<evidence type="ECO:0000256" key="5">
    <source>
        <dbReference type="ARBA" id="ARBA00022777"/>
    </source>
</evidence>
<evidence type="ECO:0000256" key="1">
    <source>
        <dbReference type="ARBA" id="ARBA00000085"/>
    </source>
</evidence>
<comment type="caution">
    <text evidence="8">The sequence shown here is derived from an EMBL/GenBank/DDBJ whole genome shotgun (WGS) entry which is preliminary data.</text>
</comment>
<dbReference type="CDD" id="cd00082">
    <property type="entry name" value="HisKA"/>
    <property type="match status" value="1"/>
</dbReference>
<comment type="catalytic activity">
    <reaction evidence="1">
        <text>ATP + protein L-histidine = ADP + protein N-phospho-L-histidine.</text>
        <dbReference type="EC" id="2.7.13.3"/>
    </reaction>
</comment>
<dbReference type="Pfam" id="PF00512">
    <property type="entry name" value="HisKA"/>
    <property type="match status" value="1"/>
</dbReference>
<dbReference type="InterPro" id="IPR050351">
    <property type="entry name" value="BphY/WalK/GraS-like"/>
</dbReference>
<dbReference type="PROSITE" id="PS50109">
    <property type="entry name" value="HIS_KIN"/>
    <property type="match status" value="1"/>
</dbReference>
<feature type="domain" description="Histidine kinase" evidence="7">
    <location>
        <begin position="90"/>
        <end position="300"/>
    </location>
</feature>
<dbReference type="SUPFAM" id="SSF47384">
    <property type="entry name" value="Homodimeric domain of signal transducing histidine kinase"/>
    <property type="match status" value="1"/>
</dbReference>
<comment type="subcellular location">
    <subcellularLocation>
        <location evidence="2">Cell membrane</location>
    </subcellularLocation>
</comment>
<dbReference type="Gene3D" id="3.30.565.10">
    <property type="entry name" value="Histidine kinase-like ATPase, C-terminal domain"/>
    <property type="match status" value="1"/>
</dbReference>
<keyword evidence="4" id="KW-0808">Transferase</keyword>
<organism evidence="8 9">
    <name type="scientific">Raoultibacter massiliensis</name>
    <dbReference type="NCBI Taxonomy" id="1852371"/>
    <lineage>
        <taxon>Bacteria</taxon>
        <taxon>Bacillati</taxon>
        <taxon>Actinomycetota</taxon>
        <taxon>Coriobacteriia</taxon>
        <taxon>Eggerthellales</taxon>
        <taxon>Eggerthellaceae</taxon>
        <taxon>Raoultibacter</taxon>
    </lineage>
</organism>
<dbReference type="SMART" id="SM00387">
    <property type="entry name" value="HATPase_c"/>
    <property type="match status" value="1"/>
</dbReference>
<dbReference type="SUPFAM" id="SSF55874">
    <property type="entry name" value="ATPase domain of HSP90 chaperone/DNA topoisomerase II/histidine kinase"/>
    <property type="match status" value="1"/>
</dbReference>
<evidence type="ECO:0000313" key="9">
    <source>
        <dbReference type="Proteomes" id="UP001487305"/>
    </source>
</evidence>
<evidence type="ECO:0000256" key="3">
    <source>
        <dbReference type="ARBA" id="ARBA00012438"/>
    </source>
</evidence>
<dbReference type="GO" id="GO:0016301">
    <property type="term" value="F:kinase activity"/>
    <property type="evidence" value="ECO:0007669"/>
    <property type="project" value="UniProtKB-KW"/>
</dbReference>
<evidence type="ECO:0000256" key="4">
    <source>
        <dbReference type="ARBA" id="ARBA00022679"/>
    </source>
</evidence>
<dbReference type="InterPro" id="IPR003661">
    <property type="entry name" value="HisK_dim/P_dom"/>
</dbReference>
<dbReference type="RefSeq" id="WP_102373859.1">
    <property type="nucleotide sequence ID" value="NZ_JBBNOP010000010.1"/>
</dbReference>
<name>A0ABV1JF01_9ACTN</name>
<keyword evidence="9" id="KW-1185">Reference proteome</keyword>
<dbReference type="PANTHER" id="PTHR42878">
    <property type="entry name" value="TWO-COMPONENT HISTIDINE KINASE"/>
    <property type="match status" value="1"/>
</dbReference>
<dbReference type="SMART" id="SM00388">
    <property type="entry name" value="HisKA"/>
    <property type="match status" value="1"/>
</dbReference>
<dbReference type="InterPro" id="IPR036890">
    <property type="entry name" value="HATPase_C_sf"/>
</dbReference>
<sequence length="300" mass="33094">MESLVAIVVILAVAVAVLCVQLVRSERELRALARYLSQRDSSSNTRVTVSMHSRGFVRLGQAINRQLDRHQGERAAAEEHASEMRRGLTYLSHDIRTPLAGAKGYAQLLEAETDPAVQRRYLTAIGRRIDDASKLLDQLFAYAQVQDPDYRLERGPVEANAVLAETLLALYPQFQEKGWTPRIELESDRFVVMADGEALVRVFRNLAANALRYGADAPTIEQRASTISFSNRVAQPEMIDPARLFERFYQGSDSRSDGNGGLGLAIVSQLCHAMGASVEAELVGDMLTIAIGFEEATGTR</sequence>
<keyword evidence="5 8" id="KW-0418">Kinase</keyword>
<dbReference type="CDD" id="cd00075">
    <property type="entry name" value="HATPase"/>
    <property type="match status" value="1"/>
</dbReference>
<dbReference type="EMBL" id="JBBNOP010000010">
    <property type="protein sequence ID" value="MEQ3363654.1"/>
    <property type="molecule type" value="Genomic_DNA"/>
</dbReference>
<proteinExistence type="predicted"/>
<dbReference type="InterPro" id="IPR005467">
    <property type="entry name" value="His_kinase_dom"/>
</dbReference>
<dbReference type="InterPro" id="IPR003594">
    <property type="entry name" value="HATPase_dom"/>
</dbReference>
<dbReference type="Gene3D" id="1.10.287.130">
    <property type="match status" value="1"/>
</dbReference>
<dbReference type="InterPro" id="IPR036097">
    <property type="entry name" value="HisK_dim/P_sf"/>
</dbReference>
<dbReference type="EC" id="2.7.13.3" evidence="3"/>
<evidence type="ECO:0000313" key="8">
    <source>
        <dbReference type="EMBL" id="MEQ3363654.1"/>
    </source>
</evidence>
<evidence type="ECO:0000256" key="2">
    <source>
        <dbReference type="ARBA" id="ARBA00004236"/>
    </source>
</evidence>
<protein>
    <recommendedName>
        <fullName evidence="6">Sensor-like histidine kinase SenX3</fullName>
        <ecNumber evidence="3">2.7.13.3</ecNumber>
    </recommendedName>
</protein>
<dbReference type="PANTHER" id="PTHR42878:SF12">
    <property type="entry name" value="SENSOR HISTIDINE KINASE YCBM"/>
    <property type="match status" value="1"/>
</dbReference>
<evidence type="ECO:0000256" key="6">
    <source>
        <dbReference type="ARBA" id="ARBA00039401"/>
    </source>
</evidence>